<protein>
    <recommendedName>
        <fullName evidence="3">Ricin B lectin domain-containing protein</fullName>
    </recommendedName>
</protein>
<reference evidence="1 2" key="1">
    <citation type="submission" date="2016-03" db="EMBL/GenBank/DDBJ databases">
        <title>Comparative genomics of the ectomycorrhizal sister species Rhizopogon vinicolor and Rhizopogon vesiculosus (Basidiomycota: Boletales) reveals a divergence of the mating type B locus.</title>
        <authorList>
            <person name="Mujic A.B."/>
            <person name="Kuo A."/>
            <person name="Tritt A."/>
            <person name="Lipzen A."/>
            <person name="Chen C."/>
            <person name="Johnson J."/>
            <person name="Sharma A."/>
            <person name="Barry K."/>
            <person name="Grigoriev I.V."/>
            <person name="Spatafora J.W."/>
        </authorList>
    </citation>
    <scope>NUCLEOTIDE SEQUENCE [LARGE SCALE GENOMIC DNA]</scope>
    <source>
        <strain evidence="1 2">AM-OR11-056</strain>
    </source>
</reference>
<keyword evidence="2" id="KW-1185">Reference proteome</keyword>
<dbReference type="Gene3D" id="2.80.10.50">
    <property type="match status" value="1"/>
</dbReference>
<gene>
    <name evidence="1" type="ORF">AZE42_07847</name>
</gene>
<sequence length="126" mass="14035">MSVALSLGPLSRGTMKITRSRGPFHLVVKDQLHHLVTLKCKSSGTYATINKDKNVAEGEKCEQKLQLLDLGNGQFVIHHHNENVSWILPQDEDWIQITAGPIPDKATNPEGYKQACWTFEPVATCL</sequence>
<dbReference type="EMBL" id="LVVM01003980">
    <property type="protein sequence ID" value="OJA13901.1"/>
    <property type="molecule type" value="Genomic_DNA"/>
</dbReference>
<comment type="caution">
    <text evidence="1">The sequence shown here is derived from an EMBL/GenBank/DDBJ whole genome shotgun (WGS) entry which is preliminary data.</text>
</comment>
<evidence type="ECO:0000313" key="1">
    <source>
        <dbReference type="EMBL" id="OJA13901.1"/>
    </source>
</evidence>
<organism evidence="1 2">
    <name type="scientific">Rhizopogon vesiculosus</name>
    <dbReference type="NCBI Taxonomy" id="180088"/>
    <lineage>
        <taxon>Eukaryota</taxon>
        <taxon>Fungi</taxon>
        <taxon>Dikarya</taxon>
        <taxon>Basidiomycota</taxon>
        <taxon>Agaricomycotina</taxon>
        <taxon>Agaricomycetes</taxon>
        <taxon>Agaricomycetidae</taxon>
        <taxon>Boletales</taxon>
        <taxon>Suillineae</taxon>
        <taxon>Rhizopogonaceae</taxon>
        <taxon>Rhizopogon</taxon>
    </lineage>
</organism>
<proteinExistence type="predicted"/>
<name>A0A1J8PYI3_9AGAM</name>
<accession>A0A1J8PYI3</accession>
<dbReference type="Proteomes" id="UP000183567">
    <property type="component" value="Unassembled WGS sequence"/>
</dbReference>
<evidence type="ECO:0000313" key="2">
    <source>
        <dbReference type="Proteomes" id="UP000183567"/>
    </source>
</evidence>
<dbReference type="AlphaFoldDB" id="A0A1J8PYI3"/>
<evidence type="ECO:0008006" key="3">
    <source>
        <dbReference type="Google" id="ProtNLM"/>
    </source>
</evidence>
<dbReference type="OrthoDB" id="2607581at2759"/>